<keyword evidence="14" id="KW-1185">Reference proteome</keyword>
<keyword evidence="7" id="KW-0833">Ubl conjugation pathway</keyword>
<dbReference type="Proteomes" id="UP001530400">
    <property type="component" value="Unassembled WGS sequence"/>
</dbReference>
<dbReference type="PROSITE" id="PS50089">
    <property type="entry name" value="ZF_RING_2"/>
    <property type="match status" value="1"/>
</dbReference>
<evidence type="ECO:0000313" key="14">
    <source>
        <dbReference type="Proteomes" id="UP001530400"/>
    </source>
</evidence>
<evidence type="ECO:0000313" key="13">
    <source>
        <dbReference type="EMBL" id="KAL3802260.1"/>
    </source>
</evidence>
<dbReference type="EC" id="2.3.2.31" evidence="2"/>
<dbReference type="Pfam" id="PF26200">
    <property type="entry name" value="Rcat_RNF216"/>
    <property type="match status" value="1"/>
</dbReference>
<keyword evidence="8" id="KW-0862">Zinc</keyword>
<keyword evidence="4" id="KW-0479">Metal-binding</keyword>
<evidence type="ECO:0000256" key="6">
    <source>
        <dbReference type="ARBA" id="ARBA00022771"/>
    </source>
</evidence>
<comment type="caution">
    <text evidence="13">The sequence shown here is derived from an EMBL/GenBank/DDBJ whole genome shotgun (WGS) entry which is preliminary data.</text>
</comment>
<evidence type="ECO:0000256" key="2">
    <source>
        <dbReference type="ARBA" id="ARBA00012251"/>
    </source>
</evidence>
<feature type="region of interest" description="Disordered" evidence="10">
    <location>
        <begin position="1"/>
        <end position="34"/>
    </location>
</feature>
<evidence type="ECO:0000256" key="9">
    <source>
        <dbReference type="PROSITE-ProRule" id="PRU00175"/>
    </source>
</evidence>
<keyword evidence="5" id="KW-0677">Repeat</keyword>
<name>A0ABD3QW72_9STRA</name>
<evidence type="ECO:0000256" key="10">
    <source>
        <dbReference type="SAM" id="MobiDB-lite"/>
    </source>
</evidence>
<dbReference type="InterPro" id="IPR031127">
    <property type="entry name" value="E3_UB_ligase_RBR"/>
</dbReference>
<evidence type="ECO:0000256" key="5">
    <source>
        <dbReference type="ARBA" id="ARBA00022737"/>
    </source>
</evidence>
<dbReference type="Pfam" id="PF13923">
    <property type="entry name" value="zf-C3HC4_2"/>
    <property type="match status" value="1"/>
</dbReference>
<sequence length="378" mass="42752">MSASDNNSIHSSESSFLYEDSDSDPDYDPTDDSKIAPYSLYNQQPLYCPICCETVQEGSALILPCSHGFCIECFLMYLQTRVGEGDADSISCPHILENGHQCRVVVGDDILREVMEPSEFERLSEMKNTAFVRKNVDYHHCPTPDCTNIVLCKRSVEGGAANNNGDNAARDDATDAQLSGDTQQTVVEPPRICDCFKCGRISCLSCGASPFHTNQTCQEYRERQQFLETQQQQANERRRQQFLEIRQQQANERRRLRMGDTLRRFDMEDVFYDGRTDADRERIRQARASGQLGLYQSHSRENQYDFLPTASSSNNVDNELLEGIKRCRRCGNGVELKEGCLKMKCLCGYRFCYGCGSENARCSCTGFGHGFFDPVTGR</sequence>
<gene>
    <name evidence="13" type="ORF">ACHAWO_005664</name>
</gene>
<evidence type="ECO:0000259" key="12">
    <source>
        <dbReference type="PROSITE" id="PS51873"/>
    </source>
</evidence>
<dbReference type="Pfam" id="PF01485">
    <property type="entry name" value="IBR"/>
    <property type="match status" value="1"/>
</dbReference>
<feature type="region of interest" description="Disordered" evidence="10">
    <location>
        <begin position="162"/>
        <end position="183"/>
    </location>
</feature>
<reference evidence="13 14" key="1">
    <citation type="submission" date="2024-10" db="EMBL/GenBank/DDBJ databases">
        <title>Updated reference genomes for cyclostephanoid diatoms.</title>
        <authorList>
            <person name="Roberts W.R."/>
            <person name="Alverson A.J."/>
        </authorList>
    </citation>
    <scope>NUCLEOTIDE SEQUENCE [LARGE SCALE GENOMIC DNA]</scope>
    <source>
        <strain evidence="13 14">AJA010-31</strain>
    </source>
</reference>
<evidence type="ECO:0000256" key="1">
    <source>
        <dbReference type="ARBA" id="ARBA00001798"/>
    </source>
</evidence>
<dbReference type="InterPro" id="IPR013083">
    <property type="entry name" value="Znf_RING/FYVE/PHD"/>
</dbReference>
<evidence type="ECO:0000256" key="4">
    <source>
        <dbReference type="ARBA" id="ARBA00022723"/>
    </source>
</evidence>
<dbReference type="Gene3D" id="3.30.40.10">
    <property type="entry name" value="Zinc/RING finger domain, C3HC4 (zinc finger)"/>
    <property type="match status" value="1"/>
</dbReference>
<dbReference type="SUPFAM" id="SSF57850">
    <property type="entry name" value="RING/U-box"/>
    <property type="match status" value="2"/>
</dbReference>
<dbReference type="GO" id="GO:0008270">
    <property type="term" value="F:zinc ion binding"/>
    <property type="evidence" value="ECO:0007669"/>
    <property type="project" value="UniProtKB-KW"/>
</dbReference>
<evidence type="ECO:0000256" key="8">
    <source>
        <dbReference type="ARBA" id="ARBA00022833"/>
    </source>
</evidence>
<dbReference type="InterPro" id="IPR001841">
    <property type="entry name" value="Znf_RING"/>
</dbReference>
<feature type="compositionally biased region" description="Acidic residues" evidence="10">
    <location>
        <begin position="19"/>
        <end position="30"/>
    </location>
</feature>
<feature type="compositionally biased region" description="Low complexity" evidence="10">
    <location>
        <begin position="1"/>
        <end position="15"/>
    </location>
</feature>
<feature type="domain" description="RING-type" evidence="12">
    <location>
        <begin position="44"/>
        <end position="373"/>
    </location>
</feature>
<dbReference type="PROSITE" id="PS51873">
    <property type="entry name" value="TRIAD"/>
    <property type="match status" value="1"/>
</dbReference>
<dbReference type="PANTHER" id="PTHR11685">
    <property type="entry name" value="RBR FAMILY RING FINGER AND IBR DOMAIN-CONTAINING"/>
    <property type="match status" value="1"/>
</dbReference>
<dbReference type="InterPro" id="IPR002867">
    <property type="entry name" value="IBR_dom"/>
</dbReference>
<dbReference type="CDD" id="cd22584">
    <property type="entry name" value="Rcat_RBR_unk"/>
    <property type="match status" value="1"/>
</dbReference>
<dbReference type="SMART" id="SM00184">
    <property type="entry name" value="RING"/>
    <property type="match status" value="1"/>
</dbReference>
<comment type="catalytic activity">
    <reaction evidence="1">
        <text>[E2 ubiquitin-conjugating enzyme]-S-ubiquitinyl-L-cysteine + [acceptor protein]-L-lysine = [E2 ubiquitin-conjugating enzyme]-L-cysteine + [acceptor protein]-N(6)-ubiquitinyl-L-lysine.</text>
        <dbReference type="EC" id="2.3.2.31"/>
    </reaction>
</comment>
<accession>A0ABD3QW72</accession>
<keyword evidence="3" id="KW-0808">Transferase</keyword>
<dbReference type="Gene3D" id="1.20.120.1750">
    <property type="match status" value="1"/>
</dbReference>
<proteinExistence type="predicted"/>
<dbReference type="InterPro" id="IPR044066">
    <property type="entry name" value="TRIAD_supradom"/>
</dbReference>
<dbReference type="AlphaFoldDB" id="A0ABD3QW72"/>
<dbReference type="EMBL" id="JALLPJ020000107">
    <property type="protein sequence ID" value="KAL3802260.1"/>
    <property type="molecule type" value="Genomic_DNA"/>
</dbReference>
<evidence type="ECO:0000259" key="11">
    <source>
        <dbReference type="PROSITE" id="PS50089"/>
    </source>
</evidence>
<organism evidence="13 14">
    <name type="scientific">Cyclotella atomus</name>
    <dbReference type="NCBI Taxonomy" id="382360"/>
    <lineage>
        <taxon>Eukaryota</taxon>
        <taxon>Sar</taxon>
        <taxon>Stramenopiles</taxon>
        <taxon>Ochrophyta</taxon>
        <taxon>Bacillariophyta</taxon>
        <taxon>Coscinodiscophyceae</taxon>
        <taxon>Thalassiosirophycidae</taxon>
        <taxon>Stephanodiscales</taxon>
        <taxon>Stephanodiscaceae</taxon>
        <taxon>Cyclotella</taxon>
    </lineage>
</organism>
<evidence type="ECO:0000256" key="3">
    <source>
        <dbReference type="ARBA" id="ARBA00022679"/>
    </source>
</evidence>
<protein>
    <recommendedName>
        <fullName evidence="2">RBR-type E3 ubiquitin transferase</fullName>
        <ecNumber evidence="2">2.3.2.31</ecNumber>
    </recommendedName>
</protein>
<keyword evidence="6 9" id="KW-0863">Zinc-finger</keyword>
<dbReference type="GO" id="GO:0061630">
    <property type="term" value="F:ubiquitin protein ligase activity"/>
    <property type="evidence" value="ECO:0007669"/>
    <property type="project" value="UniProtKB-EC"/>
</dbReference>
<evidence type="ECO:0000256" key="7">
    <source>
        <dbReference type="ARBA" id="ARBA00022786"/>
    </source>
</evidence>
<feature type="domain" description="RING-type" evidence="11">
    <location>
        <begin position="48"/>
        <end position="93"/>
    </location>
</feature>